<feature type="signal peptide" evidence="2">
    <location>
        <begin position="1"/>
        <end position="22"/>
    </location>
</feature>
<dbReference type="AlphaFoldDB" id="A0AAD2JI25"/>
<dbReference type="Pfam" id="PF03781">
    <property type="entry name" value="FGE-sulfatase"/>
    <property type="match status" value="1"/>
</dbReference>
<keyword evidence="5" id="KW-1185">Reference proteome</keyword>
<protein>
    <recommendedName>
        <fullName evidence="3">Sulfatase-modifying factor enzyme-like domain-containing protein</fullName>
    </recommendedName>
</protein>
<evidence type="ECO:0000313" key="5">
    <source>
        <dbReference type="Proteomes" id="UP001295423"/>
    </source>
</evidence>
<dbReference type="SUPFAM" id="SSF56436">
    <property type="entry name" value="C-type lectin-like"/>
    <property type="match status" value="1"/>
</dbReference>
<gene>
    <name evidence="4" type="ORF">CYCCA115_LOCUS13881</name>
</gene>
<feature type="compositionally biased region" description="Basic and acidic residues" evidence="1">
    <location>
        <begin position="457"/>
        <end position="466"/>
    </location>
</feature>
<dbReference type="GO" id="GO:0120147">
    <property type="term" value="F:formylglycine-generating oxidase activity"/>
    <property type="evidence" value="ECO:0007669"/>
    <property type="project" value="TreeGrafter"/>
</dbReference>
<dbReference type="PANTHER" id="PTHR23150">
    <property type="entry name" value="SULFATASE MODIFYING FACTOR 1, 2"/>
    <property type="match status" value="1"/>
</dbReference>
<dbReference type="Proteomes" id="UP001295423">
    <property type="component" value="Unassembled WGS sequence"/>
</dbReference>
<dbReference type="PANTHER" id="PTHR23150:SF19">
    <property type="entry name" value="FORMYLGLYCINE-GENERATING ENZYME"/>
    <property type="match status" value="1"/>
</dbReference>
<feature type="region of interest" description="Disordered" evidence="1">
    <location>
        <begin position="431"/>
        <end position="466"/>
    </location>
</feature>
<dbReference type="EMBL" id="CAKOGP040001819">
    <property type="protein sequence ID" value="CAJ1953124.1"/>
    <property type="molecule type" value="Genomic_DNA"/>
</dbReference>
<evidence type="ECO:0000256" key="2">
    <source>
        <dbReference type="SAM" id="SignalP"/>
    </source>
</evidence>
<organism evidence="4 5">
    <name type="scientific">Cylindrotheca closterium</name>
    <dbReference type="NCBI Taxonomy" id="2856"/>
    <lineage>
        <taxon>Eukaryota</taxon>
        <taxon>Sar</taxon>
        <taxon>Stramenopiles</taxon>
        <taxon>Ochrophyta</taxon>
        <taxon>Bacillariophyta</taxon>
        <taxon>Bacillariophyceae</taxon>
        <taxon>Bacillariophycidae</taxon>
        <taxon>Bacillariales</taxon>
        <taxon>Bacillariaceae</taxon>
        <taxon>Cylindrotheca</taxon>
    </lineage>
</organism>
<feature type="compositionally biased region" description="Basic and acidic residues" evidence="1">
    <location>
        <begin position="126"/>
        <end position="136"/>
    </location>
</feature>
<dbReference type="InterPro" id="IPR005532">
    <property type="entry name" value="SUMF_dom"/>
</dbReference>
<evidence type="ECO:0000313" key="4">
    <source>
        <dbReference type="EMBL" id="CAJ1953124.1"/>
    </source>
</evidence>
<feature type="domain" description="Sulfatase-modifying factor enzyme-like" evidence="3">
    <location>
        <begin position="148"/>
        <end position="390"/>
    </location>
</feature>
<accession>A0AAD2JI25</accession>
<dbReference type="InterPro" id="IPR051043">
    <property type="entry name" value="Sulfatase_Mod_Factor_Kinase"/>
</dbReference>
<feature type="region of interest" description="Disordered" evidence="1">
    <location>
        <begin position="115"/>
        <end position="136"/>
    </location>
</feature>
<dbReference type="Gene3D" id="3.90.1580.10">
    <property type="entry name" value="paralog of FGE (formylglycine-generating enzyme)"/>
    <property type="match status" value="1"/>
</dbReference>
<sequence length="466" mass="53254">MRFQRPLSLPALVLSFFSVVTSWSGVVVVGAEKVRDWSNEELEDHPDPNDENYAGMVYVGKHDTSTGRRVGFDEGNGVSFIFGTAFDETHRKIEEKDLLEHPLKPAHDIPEVDREKTLKDRRHKPMDKTGPKPFGHVEIHELDGGVMPPRVVHVEPFFMDESPISNKEFGKFVRAQNYETEAERYGWSFCLVSFLNPSTTEIEEGDPEAPHWVIVPGAYWRRPEGPQSSYKHREDHPVVHVSHRDAADFCKWKGKRLPGEWEWEAAARAGHYGPSNRTVYSWGDDDSWETAEQYANLWGDSEFPTENSAKDGWRATSPVKTYPPNKLGFYDMTGNVWEWQRGGKHKSRIVRGGSFVDSLTGNYNHAATLGARATLHATTTAANIGFRCAKAPRRRAEYHYVYHDEEAHGQLAIEDEFKSIHRLPQRGWEDRFTDDQDDAIGEDSLAGARRKKKKVVKTRERYSTEL</sequence>
<name>A0AAD2JI25_9STRA</name>
<reference evidence="4" key="1">
    <citation type="submission" date="2023-08" db="EMBL/GenBank/DDBJ databases">
        <authorList>
            <person name="Audoor S."/>
            <person name="Bilcke G."/>
        </authorList>
    </citation>
    <scope>NUCLEOTIDE SEQUENCE</scope>
</reference>
<dbReference type="InterPro" id="IPR042095">
    <property type="entry name" value="SUMF_sf"/>
</dbReference>
<keyword evidence="2" id="KW-0732">Signal</keyword>
<evidence type="ECO:0000256" key="1">
    <source>
        <dbReference type="SAM" id="MobiDB-lite"/>
    </source>
</evidence>
<comment type="caution">
    <text evidence="4">The sequence shown here is derived from an EMBL/GenBank/DDBJ whole genome shotgun (WGS) entry which is preliminary data.</text>
</comment>
<feature type="chain" id="PRO_5041951156" description="Sulfatase-modifying factor enzyme-like domain-containing protein" evidence="2">
    <location>
        <begin position="23"/>
        <end position="466"/>
    </location>
</feature>
<proteinExistence type="predicted"/>
<dbReference type="InterPro" id="IPR016187">
    <property type="entry name" value="CTDL_fold"/>
</dbReference>
<evidence type="ECO:0000259" key="3">
    <source>
        <dbReference type="Pfam" id="PF03781"/>
    </source>
</evidence>